<keyword evidence="1" id="KW-1133">Transmembrane helix</keyword>
<name>A0A8J4ED25_9ACTN</name>
<protein>
    <submittedName>
        <fullName evidence="2">Uncharacterized protein</fullName>
    </submittedName>
</protein>
<evidence type="ECO:0000256" key="1">
    <source>
        <dbReference type="SAM" id="Phobius"/>
    </source>
</evidence>
<dbReference type="RefSeq" id="WP_203930047.1">
    <property type="nucleotide sequence ID" value="NZ_BOPH01000073.1"/>
</dbReference>
<keyword evidence="3" id="KW-1185">Reference proteome</keyword>
<accession>A0A8J4ED25</accession>
<sequence>MKIIEGEIVHVGASVPPAGRSFPVVVSVVLLAATVVLGTLLVRERSARDDDNRHLRAQNARSVQRAAALGAELAVVRAQRDEAVSRLIEEDGLSAEAVAAIRACVLRYAEYERTPGGAPTLAQKACANAEPYVR</sequence>
<reference evidence="2" key="1">
    <citation type="submission" date="2021-01" db="EMBL/GenBank/DDBJ databases">
        <title>Whole genome shotgun sequence of Virgisporangium ochraceum NBRC 16418.</title>
        <authorList>
            <person name="Komaki H."/>
            <person name="Tamura T."/>
        </authorList>
    </citation>
    <scope>NUCLEOTIDE SEQUENCE</scope>
    <source>
        <strain evidence="2">NBRC 16418</strain>
    </source>
</reference>
<proteinExistence type="predicted"/>
<evidence type="ECO:0000313" key="3">
    <source>
        <dbReference type="Proteomes" id="UP000635606"/>
    </source>
</evidence>
<evidence type="ECO:0000313" key="2">
    <source>
        <dbReference type="EMBL" id="GIJ70138.1"/>
    </source>
</evidence>
<dbReference type="EMBL" id="BOPH01000073">
    <property type="protein sequence ID" value="GIJ70138.1"/>
    <property type="molecule type" value="Genomic_DNA"/>
</dbReference>
<gene>
    <name evidence="2" type="ORF">Voc01_050550</name>
</gene>
<feature type="transmembrane region" description="Helical" evidence="1">
    <location>
        <begin position="22"/>
        <end position="42"/>
    </location>
</feature>
<dbReference type="Proteomes" id="UP000635606">
    <property type="component" value="Unassembled WGS sequence"/>
</dbReference>
<dbReference type="AlphaFoldDB" id="A0A8J4ED25"/>
<keyword evidence="1" id="KW-0472">Membrane</keyword>
<comment type="caution">
    <text evidence="2">The sequence shown here is derived from an EMBL/GenBank/DDBJ whole genome shotgun (WGS) entry which is preliminary data.</text>
</comment>
<organism evidence="2 3">
    <name type="scientific">Virgisporangium ochraceum</name>
    <dbReference type="NCBI Taxonomy" id="65505"/>
    <lineage>
        <taxon>Bacteria</taxon>
        <taxon>Bacillati</taxon>
        <taxon>Actinomycetota</taxon>
        <taxon>Actinomycetes</taxon>
        <taxon>Micromonosporales</taxon>
        <taxon>Micromonosporaceae</taxon>
        <taxon>Virgisporangium</taxon>
    </lineage>
</organism>
<keyword evidence="1" id="KW-0812">Transmembrane</keyword>